<gene>
    <name evidence="2" type="ORF">J1836_01730</name>
    <name evidence="3" type="ORF">J1836_019340</name>
</gene>
<reference evidence="3" key="2">
    <citation type="submission" date="2021-04" db="EMBL/GenBank/DDBJ databases">
        <title>Complete Genome and methylome analysis of Thiothrix fructosivorans ATCC 49748.</title>
        <authorList>
            <person name="Fomenkov A."/>
            <person name="Sun L."/>
            <person name="Vincze T."/>
            <person name="Grabovich M.Y."/>
            <person name="Roberts R.J."/>
        </authorList>
    </citation>
    <scope>NUCLEOTIDE SEQUENCE</scope>
    <source>
        <strain evidence="3">ATCC 49748</strain>
    </source>
</reference>
<evidence type="ECO:0000313" key="3">
    <source>
        <dbReference type="EMBL" id="QTX12912.1"/>
    </source>
</evidence>
<dbReference type="InterPro" id="IPR021796">
    <property type="entry name" value="Tll0287-like_dom"/>
</dbReference>
<proteinExistence type="predicted"/>
<feature type="domain" description="Tll0287-like" evidence="1">
    <location>
        <begin position="46"/>
        <end position="209"/>
    </location>
</feature>
<reference evidence="2 4" key="1">
    <citation type="submission" date="2021-03" db="EMBL/GenBank/DDBJ databases">
        <title>Draft genome and methylome analysis of Thiotrix fructosivoruns ATCC 49748.</title>
        <authorList>
            <person name="Fomenkov A."/>
            <person name="Grabovich M.Y."/>
            <person name="Roberts R.J."/>
        </authorList>
    </citation>
    <scope>NUCLEOTIDE SEQUENCE [LARGE SCALE GENOMIC DNA]</scope>
    <source>
        <strain evidence="2 4">ATCC 49748</strain>
        <plasmid evidence="2">pTfr446</plasmid>
    </source>
</reference>
<geneLocation type="plasmid" evidence="2">
    <name>pTfr446</name>
</geneLocation>
<dbReference type="PROSITE" id="PS51257">
    <property type="entry name" value="PROKAR_LIPOPROTEIN"/>
    <property type="match status" value="1"/>
</dbReference>
<evidence type="ECO:0000313" key="4">
    <source>
        <dbReference type="Proteomes" id="UP000664466"/>
    </source>
</evidence>
<dbReference type="Proteomes" id="UP000664466">
    <property type="component" value="Unassembled WGS sequence"/>
</dbReference>
<sequence>MNKSLLMIGLAVLLSACGEKTEKVAEAPAEAPKAAEQATAPAQQAAALAVDKAVLAEEAKAAVQALGSTLKGELEAAMKAGGPVEAMGICHTKAPEIAKAVSTEKGLQVSRVSLKNRNPDMGVANEWQTKVLNDFETKKAAGEDPATLVHAEVVGSEFRFMKAIPTAAVCLNCHGTDLSPAVTAKLSELYPNDKAVGYKEGDLRGAFVVVKNLVQ</sequence>
<organism evidence="3">
    <name type="scientific">Thiothrix fructosivorans</name>
    <dbReference type="NCBI Taxonomy" id="111770"/>
    <lineage>
        <taxon>Bacteria</taxon>
        <taxon>Pseudomonadati</taxon>
        <taxon>Pseudomonadota</taxon>
        <taxon>Gammaproteobacteria</taxon>
        <taxon>Thiotrichales</taxon>
        <taxon>Thiotrichaceae</taxon>
        <taxon>Thiothrix</taxon>
    </lineage>
</organism>
<evidence type="ECO:0000313" key="2">
    <source>
        <dbReference type="EMBL" id="MBO0611650.1"/>
    </source>
</evidence>
<dbReference type="EMBL" id="CP072748">
    <property type="protein sequence ID" value="QTX12912.1"/>
    <property type="molecule type" value="Genomic_DNA"/>
</dbReference>
<keyword evidence="2" id="KW-0614">Plasmid</keyword>
<name>A0A8B0SVC3_9GAMM</name>
<keyword evidence="4" id="KW-1185">Reference proteome</keyword>
<accession>A0A8B0SVC3</accession>
<protein>
    <submittedName>
        <fullName evidence="3">DUF3365 domain-containing protein</fullName>
    </submittedName>
</protein>
<evidence type="ECO:0000259" key="1">
    <source>
        <dbReference type="Pfam" id="PF11845"/>
    </source>
</evidence>
<dbReference type="Pfam" id="PF11845">
    <property type="entry name" value="Tll0287-like"/>
    <property type="match status" value="1"/>
</dbReference>
<dbReference type="AlphaFoldDB" id="A0A8B0SVC3"/>
<dbReference type="EMBL" id="JAFMPM010000005">
    <property type="protein sequence ID" value="MBO0611650.1"/>
    <property type="molecule type" value="Genomic_DNA"/>
</dbReference>